<comment type="caution">
    <text evidence="5">The sequence shown here is derived from an EMBL/GenBank/DDBJ whole genome shotgun (WGS) entry which is preliminary data.</text>
</comment>
<feature type="domain" description="UmuC" evidence="4">
    <location>
        <begin position="42"/>
        <end position="160"/>
    </location>
</feature>
<dbReference type="Proteomes" id="UP000640509">
    <property type="component" value="Unassembled WGS sequence"/>
</dbReference>
<dbReference type="InterPro" id="IPR043502">
    <property type="entry name" value="DNA/RNA_pol_sf"/>
</dbReference>
<dbReference type="InterPro" id="IPR001126">
    <property type="entry name" value="UmuC"/>
</dbReference>
<proteinExistence type="inferred from homology"/>
<organism evidence="5 6">
    <name type="scientific">Paracoccus acridae</name>
    <dbReference type="NCBI Taxonomy" id="1795310"/>
    <lineage>
        <taxon>Bacteria</taxon>
        <taxon>Pseudomonadati</taxon>
        <taxon>Pseudomonadota</taxon>
        <taxon>Alphaproteobacteria</taxon>
        <taxon>Rhodobacterales</taxon>
        <taxon>Paracoccaceae</taxon>
        <taxon>Paracoccus</taxon>
    </lineage>
</organism>
<dbReference type="PANTHER" id="PTHR35369">
    <property type="entry name" value="BLR3025 PROTEIN-RELATED"/>
    <property type="match status" value="1"/>
</dbReference>
<keyword evidence="6" id="KW-1185">Reference proteome</keyword>
<dbReference type="SUPFAM" id="SSF56672">
    <property type="entry name" value="DNA/RNA polymerases"/>
    <property type="match status" value="1"/>
</dbReference>
<evidence type="ECO:0000256" key="1">
    <source>
        <dbReference type="ARBA" id="ARBA00010945"/>
    </source>
</evidence>
<comment type="similarity">
    <text evidence="1">Belongs to the DNA polymerase type-Y family.</text>
</comment>
<dbReference type="PANTHER" id="PTHR35369:SF2">
    <property type="entry name" value="BLR3025 PROTEIN"/>
    <property type="match status" value="1"/>
</dbReference>
<evidence type="ECO:0000313" key="5">
    <source>
        <dbReference type="EMBL" id="GGF69724.1"/>
    </source>
</evidence>
<dbReference type="CDD" id="cd03468">
    <property type="entry name" value="PolY_like"/>
    <property type="match status" value="1"/>
</dbReference>
<sequence length="509" mass="56076">MNEKGTERRIASVFLPSLPVERWWNLQRRTGRAVPDDAAVVLSADGPHGPVVHDLNDAARSAGVRRGARVVDMRALCPALQVVPANPAEDATALARLMFWARRWGPFSATDGDDGLVIDTTGVAHLFGGEEALLTDMQTRLARAGLTARVALAPTWGAAWGLARYGADRPVCRDLTDLHPLPVAALRLSGDTLLLLRRLGLRRIGDLANIPRLFLMRRFARAPAWDNPLTRLDQAMGHLAEPLAAPDPPPDFVAEARLAEPVFDPADWLPGLVAELAAKMARQDRGCRRLCLSVFRVNGHRGDIRVATAAPTREARHLLRLFDGRLEGLDPGFGFDLIRLAAEATEPLATTQVGLDGKADAALHLSRLVDRLVARFGADAIVRPVPVESHLPERSEGRAEPMLADPPPAPRPDRPLRIFAPPEEVRVLYAVPEGPPALFVWRRQRIAVTRHAGPERIAPEWWRDSPGTRLRDYFRIEDASGRRLWLYREGLPGDGRGGMPRWFVHGVFA</sequence>
<accession>A0ABQ1VI81</accession>
<dbReference type="Pfam" id="PF00817">
    <property type="entry name" value="IMS"/>
    <property type="match status" value="1"/>
</dbReference>
<dbReference type="EMBL" id="BMIV01000007">
    <property type="protein sequence ID" value="GGF69724.1"/>
    <property type="molecule type" value="Genomic_DNA"/>
</dbReference>
<dbReference type="Gene3D" id="3.40.1170.60">
    <property type="match status" value="1"/>
</dbReference>
<gene>
    <name evidence="5" type="ORF">GCM10011402_22800</name>
</gene>
<reference evidence="6" key="1">
    <citation type="journal article" date="2019" name="Int. J. Syst. Evol. Microbiol.">
        <title>The Global Catalogue of Microorganisms (GCM) 10K type strain sequencing project: providing services to taxonomists for standard genome sequencing and annotation.</title>
        <authorList>
            <consortium name="The Broad Institute Genomics Platform"/>
            <consortium name="The Broad Institute Genome Sequencing Center for Infectious Disease"/>
            <person name="Wu L."/>
            <person name="Ma J."/>
        </authorList>
    </citation>
    <scope>NUCLEOTIDE SEQUENCE [LARGE SCALE GENOMIC DNA]</scope>
    <source>
        <strain evidence="6">CGMCC 1.15419</strain>
    </source>
</reference>
<evidence type="ECO:0000313" key="6">
    <source>
        <dbReference type="Proteomes" id="UP000640509"/>
    </source>
</evidence>
<dbReference type="Gene3D" id="3.30.70.270">
    <property type="match status" value="1"/>
</dbReference>
<feature type="region of interest" description="Disordered" evidence="3">
    <location>
        <begin position="391"/>
        <end position="414"/>
    </location>
</feature>
<name>A0ABQ1VI81_9RHOB</name>
<evidence type="ECO:0000256" key="2">
    <source>
        <dbReference type="ARBA" id="ARBA00022763"/>
    </source>
</evidence>
<evidence type="ECO:0000256" key="3">
    <source>
        <dbReference type="SAM" id="MobiDB-lite"/>
    </source>
</evidence>
<keyword evidence="2" id="KW-0227">DNA damage</keyword>
<dbReference type="RefSeq" id="WP_188715190.1">
    <property type="nucleotide sequence ID" value="NZ_BMIV01000007.1"/>
</dbReference>
<dbReference type="InterPro" id="IPR050356">
    <property type="entry name" value="SulA_CellDiv_inhibitor"/>
</dbReference>
<dbReference type="InterPro" id="IPR043128">
    <property type="entry name" value="Rev_trsase/Diguanyl_cyclase"/>
</dbReference>
<protein>
    <recommendedName>
        <fullName evidence="4">UmuC domain-containing protein</fullName>
    </recommendedName>
</protein>
<evidence type="ECO:0000259" key="4">
    <source>
        <dbReference type="Pfam" id="PF00817"/>
    </source>
</evidence>